<accession>A0A9X8HMU5</accession>
<protein>
    <submittedName>
        <fullName evidence="5">Acetyl esterase</fullName>
    </submittedName>
</protein>
<dbReference type="Gene3D" id="3.40.50.1820">
    <property type="entry name" value="alpha/beta hydrolase"/>
    <property type="match status" value="1"/>
</dbReference>
<sequence length="316" mass="34352">MALDPDLEGFLELVQLGRLSGKTRPMHELQVAQARSDFASASGILDPAPPGDLQVVELSVPSRDAQAVPLRLYRHARRGPGLQPAILYFHGGGNVVGSLDSHDAVCRRLASSGTHAVLALGYRLAPEHPYPTAVNDALDAADWLAAQATSLAIDSRRISVAGDSAGATLATVLALSAQQGLCRLAPSAQLLFYPVTDITRERDSHRRYAEDYLLESQTLRWFYAHYCPDPALRGDWRASPLLAGHAEPMIRTYVSLAEYDPLFDEGQAYAQRLQASGTDVTLRVEQGLTHDFLRMGGISSRVAGIYAEVEHWLQSA</sequence>
<organism evidence="5 6">
    <name type="scientific">Pseudomonas putida</name>
    <name type="common">Arthrobacter siderocapsulatus</name>
    <dbReference type="NCBI Taxonomy" id="303"/>
    <lineage>
        <taxon>Bacteria</taxon>
        <taxon>Pseudomonadati</taxon>
        <taxon>Pseudomonadota</taxon>
        <taxon>Gammaproteobacteria</taxon>
        <taxon>Pseudomonadales</taxon>
        <taxon>Pseudomonadaceae</taxon>
        <taxon>Pseudomonas</taxon>
    </lineage>
</organism>
<evidence type="ECO:0000256" key="2">
    <source>
        <dbReference type="ARBA" id="ARBA00022801"/>
    </source>
</evidence>
<dbReference type="Proteomes" id="UP000269115">
    <property type="component" value="Unassembled WGS sequence"/>
</dbReference>
<name>A0A9X8HMU5_PSEPU</name>
<dbReference type="Pfam" id="PF07859">
    <property type="entry name" value="Abhydrolase_3"/>
    <property type="match status" value="1"/>
</dbReference>
<feature type="active site" evidence="3">
    <location>
        <position position="164"/>
    </location>
</feature>
<comment type="caution">
    <text evidence="5">The sequence shown here is derived from an EMBL/GenBank/DDBJ whole genome shotgun (WGS) entry which is preliminary data.</text>
</comment>
<dbReference type="AlphaFoldDB" id="A0A9X8HMU5"/>
<feature type="domain" description="Alpha/beta hydrolase fold-3" evidence="4">
    <location>
        <begin position="86"/>
        <end position="293"/>
    </location>
</feature>
<dbReference type="InterPro" id="IPR013094">
    <property type="entry name" value="AB_hydrolase_3"/>
</dbReference>
<reference evidence="5 6" key="1">
    <citation type="submission" date="2018-11" db="EMBL/GenBank/DDBJ databases">
        <title>Genomic analyses of the natural microbiome of Caenorhabditis elegans.</title>
        <authorList>
            <person name="Samuel B."/>
        </authorList>
    </citation>
    <scope>NUCLEOTIDE SEQUENCE [LARGE SCALE GENOMIC DNA]</scope>
    <source>
        <strain evidence="5 6">BIGb0473</strain>
    </source>
</reference>
<dbReference type="GO" id="GO:0016787">
    <property type="term" value="F:hydrolase activity"/>
    <property type="evidence" value="ECO:0007669"/>
    <property type="project" value="UniProtKB-KW"/>
</dbReference>
<dbReference type="EMBL" id="RJUR01000001">
    <property type="protein sequence ID" value="ROQ56312.1"/>
    <property type="molecule type" value="Genomic_DNA"/>
</dbReference>
<keyword evidence="2" id="KW-0378">Hydrolase</keyword>
<dbReference type="InterPro" id="IPR050300">
    <property type="entry name" value="GDXG_lipolytic_enzyme"/>
</dbReference>
<evidence type="ECO:0000256" key="3">
    <source>
        <dbReference type="PROSITE-ProRule" id="PRU10038"/>
    </source>
</evidence>
<dbReference type="PROSITE" id="PS01174">
    <property type="entry name" value="LIPASE_GDXG_SER"/>
    <property type="match status" value="1"/>
</dbReference>
<gene>
    <name evidence="5" type="ORF">EDF85_0184</name>
</gene>
<dbReference type="PANTHER" id="PTHR48081">
    <property type="entry name" value="AB HYDROLASE SUPERFAMILY PROTEIN C4A8.06C"/>
    <property type="match status" value="1"/>
</dbReference>
<comment type="similarity">
    <text evidence="1">Belongs to the 'GDXG' lipolytic enzyme family.</text>
</comment>
<dbReference type="InterPro" id="IPR029058">
    <property type="entry name" value="AB_hydrolase_fold"/>
</dbReference>
<dbReference type="SUPFAM" id="SSF53474">
    <property type="entry name" value="alpha/beta-Hydrolases"/>
    <property type="match status" value="1"/>
</dbReference>
<evidence type="ECO:0000313" key="5">
    <source>
        <dbReference type="EMBL" id="ROQ56312.1"/>
    </source>
</evidence>
<evidence type="ECO:0000259" key="4">
    <source>
        <dbReference type="Pfam" id="PF07859"/>
    </source>
</evidence>
<dbReference type="RefSeq" id="WP_054915659.1">
    <property type="nucleotide sequence ID" value="NZ_RJUR01000001.1"/>
</dbReference>
<evidence type="ECO:0000256" key="1">
    <source>
        <dbReference type="ARBA" id="ARBA00010515"/>
    </source>
</evidence>
<proteinExistence type="inferred from homology"/>
<evidence type="ECO:0000313" key="6">
    <source>
        <dbReference type="Proteomes" id="UP000269115"/>
    </source>
</evidence>
<dbReference type="PANTHER" id="PTHR48081:SF8">
    <property type="entry name" value="ALPHA_BETA HYDROLASE FOLD-3 DOMAIN-CONTAINING PROTEIN-RELATED"/>
    <property type="match status" value="1"/>
</dbReference>
<dbReference type="InterPro" id="IPR033140">
    <property type="entry name" value="Lipase_GDXG_put_SER_AS"/>
</dbReference>